<dbReference type="EMBL" id="LJBN01000186">
    <property type="protein sequence ID" value="OOQ84074.1"/>
    <property type="molecule type" value="Genomic_DNA"/>
</dbReference>
<gene>
    <name evidence="3" type="ORF">PEBR_32142</name>
</gene>
<protein>
    <recommendedName>
        <fullName evidence="2">Linalool dehydratase/isomerase domain-containing protein</fullName>
    </recommendedName>
</protein>
<evidence type="ECO:0000256" key="1">
    <source>
        <dbReference type="SAM" id="MobiDB-lite"/>
    </source>
</evidence>
<accession>A0A1S9REW2</accession>
<organism evidence="3 4">
    <name type="scientific">Penicillium brasilianum</name>
    <dbReference type="NCBI Taxonomy" id="104259"/>
    <lineage>
        <taxon>Eukaryota</taxon>
        <taxon>Fungi</taxon>
        <taxon>Dikarya</taxon>
        <taxon>Ascomycota</taxon>
        <taxon>Pezizomycotina</taxon>
        <taxon>Eurotiomycetes</taxon>
        <taxon>Eurotiomycetidae</taxon>
        <taxon>Eurotiales</taxon>
        <taxon>Aspergillaceae</taxon>
        <taxon>Penicillium</taxon>
    </lineage>
</organism>
<evidence type="ECO:0000313" key="4">
    <source>
        <dbReference type="Proteomes" id="UP000190744"/>
    </source>
</evidence>
<name>A0A1S9REW2_PENBI</name>
<comment type="caution">
    <text evidence="3">The sequence shown here is derived from an EMBL/GenBank/DDBJ whole genome shotgun (WGS) entry which is preliminary data.</text>
</comment>
<evidence type="ECO:0000259" key="2">
    <source>
        <dbReference type="Pfam" id="PF18566"/>
    </source>
</evidence>
<dbReference type="Pfam" id="PF18566">
    <property type="entry name" value="Ldi"/>
    <property type="match status" value="1"/>
</dbReference>
<dbReference type="Proteomes" id="UP000190744">
    <property type="component" value="Unassembled WGS sequence"/>
</dbReference>
<feature type="region of interest" description="Disordered" evidence="1">
    <location>
        <begin position="282"/>
        <end position="301"/>
    </location>
</feature>
<reference evidence="4" key="1">
    <citation type="submission" date="2015-09" db="EMBL/GenBank/DDBJ databases">
        <authorList>
            <person name="Fill T.P."/>
            <person name="Baretta J.F."/>
            <person name="de Almeida L.G."/>
            <person name="Rocha M."/>
            <person name="de Souza D.H."/>
            <person name="Malavazi I."/>
            <person name="Cerdeira L.T."/>
            <person name="Hong H."/>
            <person name="Samborskyy M."/>
            <person name="de Vasconcelos A.T."/>
            <person name="Leadlay P."/>
            <person name="Rodrigues-Filho E."/>
        </authorList>
    </citation>
    <scope>NUCLEOTIDE SEQUENCE [LARGE SCALE GENOMIC DNA]</scope>
    <source>
        <strain evidence="4">LaBioMMi 136</strain>
    </source>
</reference>
<dbReference type="InterPro" id="IPR041411">
    <property type="entry name" value="Ldi"/>
</dbReference>
<feature type="domain" description="Linalool dehydratase/isomerase" evidence="2">
    <location>
        <begin position="39"/>
        <end position="356"/>
    </location>
</feature>
<proteinExistence type="predicted"/>
<dbReference type="AlphaFoldDB" id="A0A1S9REW2"/>
<evidence type="ECO:0000313" key="3">
    <source>
        <dbReference type="EMBL" id="OOQ84074.1"/>
    </source>
</evidence>
<sequence length="449" mass="51439">MDRIQLSHVKHMPLSEQLPGDWAKMDSFDPYQEGDDTYRYQLAYMAYMLALVQHHYVPAYRERYQKALISLIDKMMIQDVWAYWENTSRGGRGMDPDLPSLSDGWVDLVCRQNIMFSGYLLMMIGLYQMLYRDGRYDQPGSINFRFRPIFRGMGPKEFAYNHTSLANAIYDEFERQNFLGCECEPNGMFDYCNQFPILGFMHYDATHGTDLSVSVIEGFSKAWGSRTNLFEGGSSNLPVYHLVRQKHFVDELEIGGSHSASALTWGTFMHAWKPAQQRRDFCRDEKSAESHDNYQKNSSADKVDPMMLGVHTLGMAAVCASEMGDEETTDGIYAYAEEHLKPTTVKRRRFFPRCDELISEKYMTCLTGNVLLGLAQLNIHNGFWSLYDKPFTPETFSRPELFEIPHPTIQVTEVCWDVNGHLKVSTNGSSAAVSPFQSATSMLAQHVSR</sequence>